<dbReference type="InParanoid" id="M4BZJ0"/>
<dbReference type="InterPro" id="IPR050167">
    <property type="entry name" value="Ser_Thr_protein_kinase"/>
</dbReference>
<reference evidence="3" key="2">
    <citation type="submission" date="2015-06" db="UniProtKB">
        <authorList>
            <consortium name="EnsemblProtists"/>
        </authorList>
    </citation>
    <scope>IDENTIFICATION</scope>
    <source>
        <strain evidence="3">Emoy2</strain>
    </source>
</reference>
<feature type="chain" id="PRO_5004049512" description="Protein kinase domain-containing protein" evidence="1">
    <location>
        <begin position="17"/>
        <end position="214"/>
    </location>
</feature>
<evidence type="ECO:0000313" key="4">
    <source>
        <dbReference type="Proteomes" id="UP000011713"/>
    </source>
</evidence>
<dbReference type="InterPro" id="IPR001245">
    <property type="entry name" value="Ser-Thr/Tyr_kinase_cat_dom"/>
</dbReference>
<dbReference type="InterPro" id="IPR011009">
    <property type="entry name" value="Kinase-like_dom_sf"/>
</dbReference>
<feature type="signal peptide" evidence="1">
    <location>
        <begin position="1"/>
        <end position="16"/>
    </location>
</feature>
<dbReference type="PROSITE" id="PS50011">
    <property type="entry name" value="PROTEIN_KINASE_DOM"/>
    <property type="match status" value="1"/>
</dbReference>
<dbReference type="PRINTS" id="PR00109">
    <property type="entry name" value="TYRKINASE"/>
</dbReference>
<dbReference type="SUPFAM" id="SSF56112">
    <property type="entry name" value="Protein kinase-like (PK-like)"/>
    <property type="match status" value="1"/>
</dbReference>
<dbReference type="PANTHER" id="PTHR23257">
    <property type="entry name" value="SERINE-THREONINE PROTEIN KINASE"/>
    <property type="match status" value="1"/>
</dbReference>
<keyword evidence="1" id="KW-0732">Signal</keyword>
<dbReference type="STRING" id="559515.M4BZJ0"/>
<dbReference type="PROSITE" id="PS00108">
    <property type="entry name" value="PROTEIN_KINASE_ST"/>
    <property type="match status" value="1"/>
</dbReference>
<dbReference type="eggNOG" id="KOG0192">
    <property type="taxonomic scope" value="Eukaryota"/>
</dbReference>
<feature type="domain" description="Protein kinase" evidence="2">
    <location>
        <begin position="1"/>
        <end position="185"/>
    </location>
</feature>
<dbReference type="GO" id="GO:0005737">
    <property type="term" value="C:cytoplasm"/>
    <property type="evidence" value="ECO:0007669"/>
    <property type="project" value="TreeGrafter"/>
</dbReference>
<keyword evidence="4" id="KW-1185">Reference proteome</keyword>
<proteinExistence type="predicted"/>
<dbReference type="VEuPathDB" id="FungiDB:HpaG812013"/>
<dbReference type="InterPro" id="IPR008271">
    <property type="entry name" value="Ser/Thr_kinase_AS"/>
</dbReference>
<dbReference type="EMBL" id="JH598062">
    <property type="status" value="NOT_ANNOTATED_CDS"/>
    <property type="molecule type" value="Genomic_DNA"/>
</dbReference>
<organism evidence="3 4">
    <name type="scientific">Hyaloperonospora arabidopsidis (strain Emoy2)</name>
    <name type="common">Downy mildew agent</name>
    <name type="synonym">Peronospora arabidopsidis</name>
    <dbReference type="NCBI Taxonomy" id="559515"/>
    <lineage>
        <taxon>Eukaryota</taxon>
        <taxon>Sar</taxon>
        <taxon>Stramenopiles</taxon>
        <taxon>Oomycota</taxon>
        <taxon>Peronosporomycetes</taxon>
        <taxon>Peronosporales</taxon>
        <taxon>Peronosporaceae</taxon>
        <taxon>Hyaloperonospora</taxon>
    </lineage>
</organism>
<dbReference type="GO" id="GO:0005524">
    <property type="term" value="F:ATP binding"/>
    <property type="evidence" value="ECO:0007669"/>
    <property type="project" value="InterPro"/>
</dbReference>
<dbReference type="Pfam" id="PF07714">
    <property type="entry name" value="PK_Tyr_Ser-Thr"/>
    <property type="match status" value="1"/>
</dbReference>
<evidence type="ECO:0000259" key="2">
    <source>
        <dbReference type="PROSITE" id="PS50011"/>
    </source>
</evidence>
<protein>
    <recommendedName>
        <fullName evidence="2">Protein kinase domain-containing protein</fullName>
    </recommendedName>
</protein>
<accession>M4BZJ0</accession>
<sequence length="214" mass="24094">MHVMLVLSSLFEVIHSNNFETIPWKFKVRMMLDAARGIQYLHSMRIIHRDIKSHNFLVDDDWRVKVADFGISKVLDTDTAFTQCGTTGWVAPEVLLDEDLGYTFKADNWSLAIVMWEMIAGGLQNPFIGMAPIKFYNKTINAGIRPPIPEGMDSEYIDLITECWKSDAAERPSFDVIVARLEQMLLDLGASIDLPPTFQGGYHQAGVATTPTLL</sequence>
<dbReference type="Gene3D" id="1.10.510.10">
    <property type="entry name" value="Transferase(Phosphotransferase) domain 1"/>
    <property type="match status" value="1"/>
</dbReference>
<name>M4BZJ0_HYAAE</name>
<dbReference type="AlphaFoldDB" id="M4BZJ0"/>
<reference evidence="4" key="1">
    <citation type="journal article" date="2010" name="Science">
        <title>Signatures of adaptation to obligate biotrophy in the Hyaloperonospora arabidopsidis genome.</title>
        <authorList>
            <person name="Baxter L."/>
            <person name="Tripathy S."/>
            <person name="Ishaque N."/>
            <person name="Boot N."/>
            <person name="Cabral A."/>
            <person name="Kemen E."/>
            <person name="Thines M."/>
            <person name="Ah-Fong A."/>
            <person name="Anderson R."/>
            <person name="Badejoko W."/>
            <person name="Bittner-Eddy P."/>
            <person name="Boore J.L."/>
            <person name="Chibucos M.C."/>
            <person name="Coates M."/>
            <person name="Dehal P."/>
            <person name="Delehaunty K."/>
            <person name="Dong S."/>
            <person name="Downton P."/>
            <person name="Dumas B."/>
            <person name="Fabro G."/>
            <person name="Fronick C."/>
            <person name="Fuerstenberg S.I."/>
            <person name="Fulton L."/>
            <person name="Gaulin E."/>
            <person name="Govers F."/>
            <person name="Hughes L."/>
            <person name="Humphray S."/>
            <person name="Jiang R.H."/>
            <person name="Judelson H."/>
            <person name="Kamoun S."/>
            <person name="Kyung K."/>
            <person name="Meijer H."/>
            <person name="Minx P."/>
            <person name="Morris P."/>
            <person name="Nelson J."/>
            <person name="Phuntumart V."/>
            <person name="Qutob D."/>
            <person name="Rehmany A."/>
            <person name="Rougon-Cardoso A."/>
            <person name="Ryden P."/>
            <person name="Torto-Alalibo T."/>
            <person name="Studholme D."/>
            <person name="Wang Y."/>
            <person name="Win J."/>
            <person name="Wood J."/>
            <person name="Clifton S.W."/>
            <person name="Rogers J."/>
            <person name="Van den Ackerveken G."/>
            <person name="Jones J.D."/>
            <person name="McDowell J.M."/>
            <person name="Beynon J."/>
            <person name="Tyler B.M."/>
        </authorList>
    </citation>
    <scope>NUCLEOTIDE SEQUENCE [LARGE SCALE GENOMIC DNA]</scope>
    <source>
        <strain evidence="4">Emoy2</strain>
    </source>
</reference>
<dbReference type="PANTHER" id="PTHR23257:SF958">
    <property type="entry name" value="SERINE_THREONINE-PROTEIN KINASE WNK4"/>
    <property type="match status" value="1"/>
</dbReference>
<evidence type="ECO:0000313" key="3">
    <source>
        <dbReference type="EnsemblProtists" id="HpaP812013"/>
    </source>
</evidence>
<dbReference type="GO" id="GO:0007165">
    <property type="term" value="P:signal transduction"/>
    <property type="evidence" value="ECO:0007669"/>
    <property type="project" value="TreeGrafter"/>
</dbReference>
<dbReference type="SMART" id="SM00220">
    <property type="entry name" value="S_TKc"/>
    <property type="match status" value="1"/>
</dbReference>
<dbReference type="Proteomes" id="UP000011713">
    <property type="component" value="Unassembled WGS sequence"/>
</dbReference>
<dbReference type="GO" id="GO:0004672">
    <property type="term" value="F:protein kinase activity"/>
    <property type="evidence" value="ECO:0007669"/>
    <property type="project" value="InterPro"/>
</dbReference>
<dbReference type="EnsemblProtists" id="HpaT812013">
    <property type="protein sequence ID" value="HpaP812013"/>
    <property type="gene ID" value="HpaG812013"/>
</dbReference>
<evidence type="ECO:0000256" key="1">
    <source>
        <dbReference type="SAM" id="SignalP"/>
    </source>
</evidence>
<dbReference type="HOGENOM" id="CLU_000288_7_35_1"/>
<dbReference type="InterPro" id="IPR000719">
    <property type="entry name" value="Prot_kinase_dom"/>
</dbReference>
<dbReference type="OMA" id="NANTPVC"/>